<proteinExistence type="predicted"/>
<feature type="transmembrane region" description="Helical" evidence="1">
    <location>
        <begin position="569"/>
        <end position="590"/>
    </location>
</feature>
<dbReference type="InterPro" id="IPR021280">
    <property type="entry name" value="TMEM260-like"/>
</dbReference>
<feature type="transmembrane region" description="Helical" evidence="1">
    <location>
        <begin position="221"/>
        <end position="243"/>
    </location>
</feature>
<evidence type="ECO:0000313" key="2">
    <source>
        <dbReference type="EMBL" id="NIK74539.1"/>
    </source>
</evidence>
<feature type="transmembrane region" description="Helical" evidence="1">
    <location>
        <begin position="505"/>
        <end position="524"/>
    </location>
</feature>
<feature type="transmembrane region" description="Helical" evidence="1">
    <location>
        <begin position="294"/>
        <end position="317"/>
    </location>
</feature>
<dbReference type="RefSeq" id="WP_166920400.1">
    <property type="nucleotide sequence ID" value="NZ_JAASRN010000003.1"/>
</dbReference>
<evidence type="ECO:0000256" key="1">
    <source>
        <dbReference type="SAM" id="Phobius"/>
    </source>
</evidence>
<organism evidence="2 3">
    <name type="scientific">Thermonema lapsum</name>
    <dbReference type="NCBI Taxonomy" id="28195"/>
    <lineage>
        <taxon>Bacteria</taxon>
        <taxon>Pseudomonadati</taxon>
        <taxon>Bacteroidota</taxon>
        <taxon>Cytophagia</taxon>
        <taxon>Cytophagales</taxon>
        <taxon>Thermonemataceae</taxon>
        <taxon>Thermonema</taxon>
    </lineage>
</organism>
<protein>
    <recommendedName>
        <fullName evidence="4">DUF2723 domain-containing protein</fullName>
    </recommendedName>
</protein>
<dbReference type="PANTHER" id="PTHR16214:SF3">
    <property type="entry name" value="TRANSMEMBRANE PROTEIN 260"/>
    <property type="match status" value="1"/>
</dbReference>
<dbReference type="AlphaFoldDB" id="A0A846MSX6"/>
<dbReference type="EMBL" id="JAASRN010000003">
    <property type="protein sequence ID" value="NIK74539.1"/>
    <property type="molecule type" value="Genomic_DNA"/>
</dbReference>
<dbReference type="Pfam" id="PF11028">
    <property type="entry name" value="TMEM260-like"/>
    <property type="match status" value="1"/>
</dbReference>
<keyword evidence="3" id="KW-1185">Reference proteome</keyword>
<sequence length="1001" mass="114237">MQHFQRMNTIVGWLVFLIATTVYWLTLEPTASFWDCGEFIACSYKLEVPHPPGAPFFLLFNRLFSFLAAGDVYKVAYYINLSSALASGFTILFLFWSISMLALKLLPAERRQAPSAADTLLVIGASSIGALAYAFSDSFWFSAVEAEVYAMSSFFTAFVIWAMLKWERESDVQKAQRWLLLIAYMVGLSIGVHILNLVCLPALALIYYYKKQQEKQAAPTLWGALWAMAIGGAIILAIIVFIIPGLPELAGKFEIFFVNSLGLPFNSGLIFFSLLLLGGLVWALVFSLRKQKHALHLALLMLTLVLIGYGSYGIVLIRAQFNPPINENAPSDAIRIVSYLKREQYGDRPLLYGPVFTARPIRSEKVAPLYRKDEAQGKYVIYDYKEKYIYNKNMLFPRIYSREGNHGRVYRQILGLREGEEPTFADNIAFLLKHQIGHMYFRYFMWNFAGRESDIQNAGFLAPWDSNQDLPELLAKNKGRNQYYSLPLLLGILGLFFAYGRNRQVFYFTLLLFFFMGIALVLYLNSPPVEPRERDYIYVGSFYAFAMWIGFGVMALADLVGSFLKNKQLQAALATVLCLPVPGIMAAEGWDDHDRSDRYFQIDIAKNILNSCAPNAILFTAGDNDTFPLWYVQEVEGFRTDVRVCNLSLFATDWYISQMKRQVYESAPLPISMEEKDFAAGVNEQVIVTPAPQLGETQAKALYEKGVDLNTFFKLLQENHPVVRVPNPEYGQAIAILPSNKVYLKLNLNPEKVKNWLPAGKAEDLPAQMEWTLPTGQFFKNSLAVLNVIATNNANGWERPIYFAPTLGSSDYMGLEPYLQVEGFAYRLTPIKLGAAGDLFVNTDIMYETMMQKTFWRNLDRPDIHYNEDYRRFVLIARNAFARLAEQLIMEGKKDKAQKVLLESLRLMPDASVPYDVYSVQYIQLLLLVDETTKAKEIAEVMARRAKEEIEYALRQQDLYSNNLMANLYTLNHIVQVFEQYKLPEATQYKQWLQKYEGLLQ</sequence>
<feature type="transmembrane region" description="Helical" evidence="1">
    <location>
        <begin position="148"/>
        <end position="166"/>
    </location>
</feature>
<evidence type="ECO:0008006" key="4">
    <source>
        <dbReference type="Google" id="ProtNLM"/>
    </source>
</evidence>
<gene>
    <name evidence="2" type="ORF">FHS56_002064</name>
</gene>
<reference evidence="2 3" key="1">
    <citation type="submission" date="2020-03" db="EMBL/GenBank/DDBJ databases">
        <title>Genomic Encyclopedia of Type Strains, Phase IV (KMG-IV): sequencing the most valuable type-strain genomes for metagenomic binning, comparative biology and taxonomic classification.</title>
        <authorList>
            <person name="Goeker M."/>
        </authorList>
    </citation>
    <scope>NUCLEOTIDE SEQUENCE [LARGE SCALE GENOMIC DNA]</scope>
    <source>
        <strain evidence="2 3">DSM 5718</strain>
    </source>
</reference>
<name>A0A846MSX6_9BACT</name>
<evidence type="ECO:0000313" key="3">
    <source>
        <dbReference type="Proteomes" id="UP000537126"/>
    </source>
</evidence>
<feature type="transmembrane region" description="Helical" evidence="1">
    <location>
        <begin position="255"/>
        <end position="288"/>
    </location>
</feature>
<keyword evidence="1" id="KW-1133">Transmembrane helix</keyword>
<feature type="transmembrane region" description="Helical" evidence="1">
    <location>
        <begin position="7"/>
        <end position="25"/>
    </location>
</feature>
<keyword evidence="1" id="KW-0472">Membrane</keyword>
<dbReference type="Proteomes" id="UP000537126">
    <property type="component" value="Unassembled WGS sequence"/>
</dbReference>
<feature type="transmembrane region" description="Helical" evidence="1">
    <location>
        <begin position="536"/>
        <end position="557"/>
    </location>
</feature>
<feature type="transmembrane region" description="Helical" evidence="1">
    <location>
        <begin position="115"/>
        <end position="136"/>
    </location>
</feature>
<keyword evidence="1" id="KW-0812">Transmembrane</keyword>
<comment type="caution">
    <text evidence="2">The sequence shown here is derived from an EMBL/GenBank/DDBJ whole genome shotgun (WGS) entry which is preliminary data.</text>
</comment>
<feature type="transmembrane region" description="Helical" evidence="1">
    <location>
        <begin position="75"/>
        <end position="103"/>
    </location>
</feature>
<dbReference type="InterPro" id="IPR052724">
    <property type="entry name" value="GT117_domain-containing"/>
</dbReference>
<dbReference type="PANTHER" id="PTHR16214">
    <property type="entry name" value="TRANSMEMBRANE PROTEIN 260"/>
    <property type="match status" value="1"/>
</dbReference>
<feature type="transmembrane region" description="Helical" evidence="1">
    <location>
        <begin position="483"/>
        <end position="499"/>
    </location>
</feature>
<feature type="transmembrane region" description="Helical" evidence="1">
    <location>
        <begin position="178"/>
        <end position="209"/>
    </location>
</feature>
<accession>A0A846MSX6</accession>